<evidence type="ECO:0000313" key="5">
    <source>
        <dbReference type="Proteomes" id="UP001290462"/>
    </source>
</evidence>
<dbReference type="GO" id="GO:0016747">
    <property type="term" value="F:acyltransferase activity, transferring groups other than amino-acyl groups"/>
    <property type="evidence" value="ECO:0007669"/>
    <property type="project" value="InterPro"/>
</dbReference>
<evidence type="ECO:0000256" key="2">
    <source>
        <dbReference type="ARBA" id="ARBA00023315"/>
    </source>
</evidence>
<organism evidence="4 5">
    <name type="scientific">Carnobacterium maltaromaticum</name>
    <name type="common">Carnobacterium piscicola</name>
    <dbReference type="NCBI Taxonomy" id="2751"/>
    <lineage>
        <taxon>Bacteria</taxon>
        <taxon>Bacillati</taxon>
        <taxon>Bacillota</taxon>
        <taxon>Bacilli</taxon>
        <taxon>Lactobacillales</taxon>
        <taxon>Carnobacteriaceae</taxon>
        <taxon>Carnobacterium</taxon>
    </lineage>
</organism>
<protein>
    <submittedName>
        <fullName evidence="4">N-acetyltransferase</fullName>
        <ecNumber evidence="4">2.3.1.-</ecNumber>
    </submittedName>
</protein>
<dbReference type="Pfam" id="PF13673">
    <property type="entry name" value="Acetyltransf_10"/>
    <property type="match status" value="1"/>
</dbReference>
<keyword evidence="1 4" id="KW-0808">Transferase</keyword>
<accession>A0AAW9JV01</accession>
<feature type="domain" description="N-acetyltransferase" evidence="3">
    <location>
        <begin position="1"/>
        <end position="142"/>
    </location>
</feature>
<evidence type="ECO:0000313" key="4">
    <source>
        <dbReference type="EMBL" id="MDZ5757301.1"/>
    </source>
</evidence>
<dbReference type="CDD" id="cd04301">
    <property type="entry name" value="NAT_SF"/>
    <property type="match status" value="1"/>
</dbReference>
<evidence type="ECO:0000259" key="3">
    <source>
        <dbReference type="PROSITE" id="PS51186"/>
    </source>
</evidence>
<sequence length="143" mass="16407">MIKKMENEHLDTVMELWLSGNNSGHPFIPAQHWEDSYDLVKEMLPQADIYIYEDTISIKGFIGISENSYIAGLFVSPNFQGQGIGEKLLTYVKAHYNNLSLHVYSENNRAVTFYQKQGFTITSESINNSTGEKEYLMNFHSDQ</sequence>
<dbReference type="PANTHER" id="PTHR43800:SF1">
    <property type="entry name" value="PEPTIDYL-LYSINE N-ACETYLTRANSFERASE YJAB"/>
    <property type="match status" value="1"/>
</dbReference>
<dbReference type="NCBIfam" id="NF007853">
    <property type="entry name" value="PRK10562.1"/>
    <property type="match status" value="1"/>
</dbReference>
<comment type="caution">
    <text evidence="4">The sequence shown here is derived from an EMBL/GenBank/DDBJ whole genome shotgun (WGS) entry which is preliminary data.</text>
</comment>
<dbReference type="EMBL" id="JAVBVO010000001">
    <property type="protein sequence ID" value="MDZ5757301.1"/>
    <property type="molecule type" value="Genomic_DNA"/>
</dbReference>
<name>A0AAW9JV01_CARML</name>
<keyword evidence="2 4" id="KW-0012">Acyltransferase</keyword>
<dbReference type="Gene3D" id="3.40.630.30">
    <property type="match status" value="1"/>
</dbReference>
<dbReference type="PROSITE" id="PS51186">
    <property type="entry name" value="GNAT"/>
    <property type="match status" value="1"/>
</dbReference>
<dbReference type="SUPFAM" id="SSF55729">
    <property type="entry name" value="Acyl-CoA N-acyltransferases (Nat)"/>
    <property type="match status" value="1"/>
</dbReference>
<dbReference type="EC" id="2.3.1.-" evidence="4"/>
<dbReference type="RefSeq" id="WP_322808306.1">
    <property type="nucleotide sequence ID" value="NZ_CBCPJP010000005.1"/>
</dbReference>
<gene>
    <name evidence="4" type="ORF">RAK27_01360</name>
</gene>
<proteinExistence type="predicted"/>
<dbReference type="Proteomes" id="UP001290462">
    <property type="component" value="Unassembled WGS sequence"/>
</dbReference>
<reference evidence="4" key="1">
    <citation type="submission" date="2023-08" db="EMBL/GenBank/DDBJ databases">
        <title>Genomic characterization of piscicolin 126 produced by Carnobacterium maltaromaticum CM22 strain isolated from salmon (Salmo salar).</title>
        <authorList>
            <person name="Gonzalez-Gragera E."/>
            <person name="Garcia-Lopez J.D."/>
            <person name="Teso-Perez C."/>
            <person name="Gimenez-Hernandez I."/>
            <person name="Peralta-Sanchez J.M."/>
            <person name="Valdivia E."/>
            <person name="Montalban-Lopez M."/>
            <person name="Martin-Platero A.M."/>
            <person name="Banos A."/>
            <person name="Martinez-Bueno M."/>
        </authorList>
    </citation>
    <scope>NUCLEOTIDE SEQUENCE</scope>
    <source>
        <strain evidence="4">CM22</strain>
    </source>
</reference>
<dbReference type="AlphaFoldDB" id="A0AAW9JV01"/>
<dbReference type="PANTHER" id="PTHR43800">
    <property type="entry name" value="PEPTIDYL-LYSINE N-ACETYLTRANSFERASE YJAB"/>
    <property type="match status" value="1"/>
</dbReference>
<dbReference type="InterPro" id="IPR016181">
    <property type="entry name" value="Acyl_CoA_acyltransferase"/>
</dbReference>
<evidence type="ECO:0000256" key="1">
    <source>
        <dbReference type="ARBA" id="ARBA00022679"/>
    </source>
</evidence>
<dbReference type="InterPro" id="IPR000182">
    <property type="entry name" value="GNAT_dom"/>
</dbReference>